<protein>
    <submittedName>
        <fullName evidence="1">Uncharacterized protein</fullName>
    </submittedName>
</protein>
<accession>A0A0A8YLN2</accession>
<evidence type="ECO:0000313" key="1">
    <source>
        <dbReference type="EMBL" id="JAD27099.1"/>
    </source>
</evidence>
<reference evidence="1" key="2">
    <citation type="journal article" date="2015" name="Data Brief">
        <title>Shoot transcriptome of the giant reed, Arundo donax.</title>
        <authorList>
            <person name="Barrero R.A."/>
            <person name="Guerrero F.D."/>
            <person name="Moolhuijzen P."/>
            <person name="Goolsby J.A."/>
            <person name="Tidwell J."/>
            <person name="Bellgard S.E."/>
            <person name="Bellgard M.I."/>
        </authorList>
    </citation>
    <scope>NUCLEOTIDE SEQUENCE</scope>
    <source>
        <tissue evidence="1">Shoot tissue taken approximately 20 cm above the soil surface</tissue>
    </source>
</reference>
<name>A0A0A8YLN2_ARUDO</name>
<dbReference type="EMBL" id="GBRH01270796">
    <property type="protein sequence ID" value="JAD27099.1"/>
    <property type="molecule type" value="Transcribed_RNA"/>
</dbReference>
<sequence>MTMVHVPSNHGTVTDCIFPRHPFK</sequence>
<dbReference type="AlphaFoldDB" id="A0A0A8YLN2"/>
<proteinExistence type="predicted"/>
<reference evidence="1" key="1">
    <citation type="submission" date="2014-09" db="EMBL/GenBank/DDBJ databases">
        <authorList>
            <person name="Magalhaes I.L.F."/>
            <person name="Oliveira U."/>
            <person name="Santos F.R."/>
            <person name="Vidigal T.H.D.A."/>
            <person name="Brescovit A.D."/>
            <person name="Santos A.J."/>
        </authorList>
    </citation>
    <scope>NUCLEOTIDE SEQUENCE</scope>
    <source>
        <tissue evidence="1">Shoot tissue taken approximately 20 cm above the soil surface</tissue>
    </source>
</reference>
<organism evidence="1">
    <name type="scientific">Arundo donax</name>
    <name type="common">Giant reed</name>
    <name type="synonym">Donax arundinaceus</name>
    <dbReference type="NCBI Taxonomy" id="35708"/>
    <lineage>
        <taxon>Eukaryota</taxon>
        <taxon>Viridiplantae</taxon>
        <taxon>Streptophyta</taxon>
        <taxon>Embryophyta</taxon>
        <taxon>Tracheophyta</taxon>
        <taxon>Spermatophyta</taxon>
        <taxon>Magnoliopsida</taxon>
        <taxon>Liliopsida</taxon>
        <taxon>Poales</taxon>
        <taxon>Poaceae</taxon>
        <taxon>PACMAD clade</taxon>
        <taxon>Arundinoideae</taxon>
        <taxon>Arundineae</taxon>
        <taxon>Arundo</taxon>
    </lineage>
</organism>